<accession>A0ABQ1Q3I4</accession>
<dbReference type="EMBL" id="BMFF01000009">
    <property type="protein sequence ID" value="GGD11080.1"/>
    <property type="molecule type" value="Genomic_DNA"/>
</dbReference>
<gene>
    <name evidence="1" type="ORF">GCM10007418_32620</name>
</gene>
<evidence type="ECO:0000313" key="1">
    <source>
        <dbReference type="EMBL" id="GGD11080.1"/>
    </source>
</evidence>
<dbReference type="Proteomes" id="UP000638188">
    <property type="component" value="Unassembled WGS sequence"/>
</dbReference>
<organism evidence="1 2">
    <name type="scientific">Halopseudomonas salina</name>
    <dbReference type="NCBI Taxonomy" id="1323744"/>
    <lineage>
        <taxon>Bacteria</taxon>
        <taxon>Pseudomonadati</taxon>
        <taxon>Pseudomonadota</taxon>
        <taxon>Gammaproteobacteria</taxon>
        <taxon>Pseudomonadales</taxon>
        <taxon>Pseudomonadaceae</taxon>
        <taxon>Halopseudomonas</taxon>
    </lineage>
</organism>
<reference evidence="2" key="1">
    <citation type="journal article" date="2019" name="Int. J. Syst. Evol. Microbiol.">
        <title>The Global Catalogue of Microorganisms (GCM) 10K type strain sequencing project: providing services to taxonomists for standard genome sequencing and annotation.</title>
        <authorList>
            <consortium name="The Broad Institute Genomics Platform"/>
            <consortium name="The Broad Institute Genome Sequencing Center for Infectious Disease"/>
            <person name="Wu L."/>
            <person name="Ma J."/>
        </authorList>
    </citation>
    <scope>NUCLEOTIDE SEQUENCE [LARGE SCALE GENOMIC DNA]</scope>
    <source>
        <strain evidence="2">CGMCC 1.12482</strain>
    </source>
</reference>
<evidence type="ECO:0000313" key="2">
    <source>
        <dbReference type="Proteomes" id="UP000638188"/>
    </source>
</evidence>
<keyword evidence="2" id="KW-1185">Reference proteome</keyword>
<protein>
    <submittedName>
        <fullName evidence="1">Uncharacterized protein</fullName>
    </submittedName>
</protein>
<name>A0ABQ1Q3I4_9GAMM</name>
<comment type="caution">
    <text evidence="1">The sequence shown here is derived from an EMBL/GenBank/DDBJ whole genome shotgun (WGS) entry which is preliminary data.</text>
</comment>
<proteinExistence type="predicted"/>
<sequence length="112" mass="12627">MQAVEHVCAGEAGQGHDGWLRYVHQLKSTLMISSLKHAYFAQTQWTLTIVIQCQRPLWVVDSHRIAPFGVRLRVYMLLLLRKFCTIGKQSNGPDAVSANAKGLDTDFLCKQI</sequence>